<dbReference type="InterPro" id="IPR012347">
    <property type="entry name" value="Ferritin-like"/>
</dbReference>
<comment type="caution">
    <text evidence="4">The sequence shown here is derived from an EMBL/GenBank/DDBJ whole genome shotgun (WGS) entry which is preliminary data.</text>
</comment>
<dbReference type="AlphaFoldDB" id="A0A552X0L4"/>
<dbReference type="EMBL" id="VJWL01000003">
    <property type="protein sequence ID" value="TRW48476.1"/>
    <property type="molecule type" value="Genomic_DNA"/>
</dbReference>
<name>A0A552X0L4_9GAMM</name>
<dbReference type="InterPro" id="IPR002177">
    <property type="entry name" value="DPS_DNA-bd"/>
</dbReference>
<dbReference type="OrthoDB" id="9797687at2"/>
<evidence type="ECO:0000313" key="4">
    <source>
        <dbReference type="EMBL" id="TRW48476.1"/>
    </source>
</evidence>
<dbReference type="InterPro" id="IPR023188">
    <property type="entry name" value="DPS_DNA-bd_CS"/>
</dbReference>
<dbReference type="PANTHER" id="PTHR42932:SF1">
    <property type="entry name" value="GENERAL STRESS PROTEIN 20U"/>
    <property type="match status" value="1"/>
</dbReference>
<dbReference type="InterPro" id="IPR009078">
    <property type="entry name" value="Ferritin-like_SF"/>
</dbReference>
<accession>A0A552X0L4</accession>
<dbReference type="Pfam" id="PF00210">
    <property type="entry name" value="Ferritin"/>
    <property type="match status" value="1"/>
</dbReference>
<dbReference type="PANTHER" id="PTHR42932">
    <property type="entry name" value="GENERAL STRESS PROTEIN 20U"/>
    <property type="match status" value="1"/>
</dbReference>
<dbReference type="PRINTS" id="PR01346">
    <property type="entry name" value="HELNAPAPROT"/>
</dbReference>
<dbReference type="InterPro" id="IPR008331">
    <property type="entry name" value="Ferritin_DPS_dom"/>
</dbReference>
<proteinExistence type="inferred from homology"/>
<reference evidence="4 5" key="1">
    <citation type="submission" date="2019-07" db="EMBL/GenBank/DDBJ databases">
        <authorList>
            <person name="Yang M."/>
            <person name="Zhao D."/>
            <person name="Xiang H."/>
        </authorList>
    </citation>
    <scope>NUCLEOTIDE SEQUENCE [LARGE SCALE GENOMIC DNA]</scope>
    <source>
        <strain evidence="4 5">IM1326</strain>
    </source>
</reference>
<dbReference type="GO" id="GO:0016722">
    <property type="term" value="F:oxidoreductase activity, acting on metal ions"/>
    <property type="evidence" value="ECO:0007669"/>
    <property type="project" value="InterPro"/>
</dbReference>
<dbReference type="GO" id="GO:0008199">
    <property type="term" value="F:ferric iron binding"/>
    <property type="evidence" value="ECO:0007669"/>
    <property type="project" value="InterPro"/>
</dbReference>
<gene>
    <name evidence="4" type="ORF">FM042_09920</name>
</gene>
<evidence type="ECO:0000313" key="5">
    <source>
        <dbReference type="Proteomes" id="UP000320359"/>
    </source>
</evidence>
<evidence type="ECO:0000259" key="3">
    <source>
        <dbReference type="Pfam" id="PF00210"/>
    </source>
</evidence>
<feature type="domain" description="Ferritin/DPS" evidence="3">
    <location>
        <begin position="19"/>
        <end position="157"/>
    </location>
</feature>
<dbReference type="RefSeq" id="WP_143236268.1">
    <property type="nucleotide sequence ID" value="NZ_VJWL01000003.1"/>
</dbReference>
<dbReference type="Proteomes" id="UP000320359">
    <property type="component" value="Unassembled WGS sequence"/>
</dbReference>
<comment type="similarity">
    <text evidence="1 2">Belongs to the Dps family.</text>
</comment>
<dbReference type="SUPFAM" id="SSF47240">
    <property type="entry name" value="Ferritin-like"/>
    <property type="match status" value="1"/>
</dbReference>
<evidence type="ECO:0000256" key="1">
    <source>
        <dbReference type="ARBA" id="ARBA00009497"/>
    </source>
</evidence>
<sequence>MTQLSVIGLNQESAKSLADKLNQLLANYQVFYMNVRGFHWNVRGEKFFELHVKFEETYNDLLLKIDEVAERILTLGQRPRHAYSAYLDSSQIAEVKDVHDGRECVQQVLDSYQVVIALQREILQLAGDANDEGTASLMSDYIKEQEKTAWMLNAYLG</sequence>
<dbReference type="PROSITE" id="PS00818">
    <property type="entry name" value="DPS_1"/>
    <property type="match status" value="1"/>
</dbReference>
<protein>
    <submittedName>
        <fullName evidence="4">DNA starvation/stationary phase protection protein</fullName>
    </submittedName>
</protein>
<dbReference type="CDD" id="cd01043">
    <property type="entry name" value="DPS"/>
    <property type="match status" value="1"/>
</dbReference>
<keyword evidence="5" id="KW-1185">Reference proteome</keyword>
<dbReference type="PROSITE" id="PS00819">
    <property type="entry name" value="DPS_2"/>
    <property type="match status" value="1"/>
</dbReference>
<evidence type="ECO:0000256" key="2">
    <source>
        <dbReference type="RuleBase" id="RU003875"/>
    </source>
</evidence>
<dbReference type="Gene3D" id="1.20.1260.10">
    <property type="match status" value="1"/>
</dbReference>
<organism evidence="4 5">
    <name type="scientific">Aliidiomarina halalkaliphila</name>
    <dbReference type="NCBI Taxonomy" id="2593535"/>
    <lineage>
        <taxon>Bacteria</taxon>
        <taxon>Pseudomonadati</taxon>
        <taxon>Pseudomonadota</taxon>
        <taxon>Gammaproteobacteria</taxon>
        <taxon>Alteromonadales</taxon>
        <taxon>Idiomarinaceae</taxon>
        <taxon>Aliidiomarina</taxon>
    </lineage>
</organism>
<dbReference type="PIRSF" id="PIRSF005900">
    <property type="entry name" value="Dps"/>
    <property type="match status" value="1"/>
</dbReference>